<dbReference type="Pfam" id="PF13006">
    <property type="entry name" value="Nterm_IS4"/>
    <property type="match status" value="1"/>
</dbReference>
<evidence type="ECO:0000313" key="5">
    <source>
        <dbReference type="Proteomes" id="UP000552097"/>
    </source>
</evidence>
<dbReference type="NCBIfam" id="NF033592">
    <property type="entry name" value="transpos_IS4_1"/>
    <property type="match status" value="1"/>
</dbReference>
<name>A0A7W9HTL0_9PSEU</name>
<evidence type="ECO:0000259" key="1">
    <source>
        <dbReference type="Pfam" id="PF01609"/>
    </source>
</evidence>
<dbReference type="InterPro" id="IPR002559">
    <property type="entry name" value="Transposase_11"/>
</dbReference>
<evidence type="ECO:0000313" key="3">
    <source>
        <dbReference type="EMBL" id="MBB5807921.1"/>
    </source>
</evidence>
<feature type="domain" description="Transposase IS4 N-terminal" evidence="2">
    <location>
        <begin position="12"/>
        <end position="108"/>
    </location>
</feature>
<feature type="domain" description="Transposase IS4-like" evidence="1">
    <location>
        <begin position="128"/>
        <end position="358"/>
    </location>
</feature>
<dbReference type="SUPFAM" id="SSF53098">
    <property type="entry name" value="Ribonuclease H-like"/>
    <property type="match status" value="1"/>
</dbReference>
<dbReference type="PANTHER" id="PTHR37529:SF1">
    <property type="entry name" value="TRANSPOSASE INSG FOR INSERTION SEQUENCE ELEMENT IS4-RELATED"/>
    <property type="match status" value="1"/>
</dbReference>
<dbReference type="PANTHER" id="PTHR37529">
    <property type="entry name" value="TRANSPOSASE INSG FOR INSERTION SEQUENCE ELEMENT IS4-RELATED"/>
    <property type="match status" value="1"/>
</dbReference>
<reference evidence="3 5" key="1">
    <citation type="submission" date="2020-08" db="EMBL/GenBank/DDBJ databases">
        <title>Sequencing the genomes of 1000 actinobacteria strains.</title>
        <authorList>
            <person name="Klenk H.-P."/>
        </authorList>
    </citation>
    <scope>NUCLEOTIDE SEQUENCE [LARGE SCALE GENOMIC DNA]</scope>
    <source>
        <strain evidence="3 5">DSM 45486</strain>
    </source>
</reference>
<evidence type="ECO:0000313" key="4">
    <source>
        <dbReference type="EMBL" id="MBB5808010.1"/>
    </source>
</evidence>
<dbReference type="RefSeq" id="WP_184927898.1">
    <property type="nucleotide sequence ID" value="NZ_JACHMO010000001.1"/>
</dbReference>
<dbReference type="InterPro" id="IPR012337">
    <property type="entry name" value="RNaseH-like_sf"/>
</dbReference>
<dbReference type="AlphaFoldDB" id="A0A7W9HTL0"/>
<keyword evidence="5" id="KW-1185">Reference proteome</keyword>
<dbReference type="GO" id="GO:0003677">
    <property type="term" value="F:DNA binding"/>
    <property type="evidence" value="ECO:0007669"/>
    <property type="project" value="InterPro"/>
</dbReference>
<protein>
    <recommendedName>
        <fullName evidence="6">IS4 family transposase</fullName>
    </recommendedName>
</protein>
<accession>A0A7W9HTL0</accession>
<gene>
    <name evidence="3" type="ORF">F4560_007689</name>
    <name evidence="4" type="ORF">F4560_007778</name>
</gene>
<dbReference type="GO" id="GO:0006313">
    <property type="term" value="P:DNA transposition"/>
    <property type="evidence" value="ECO:0007669"/>
    <property type="project" value="InterPro"/>
</dbReference>
<sequence>MPSARRFTDGISIGVLARVFDRDLVDEVLAETGRRERRSRLLPARVVVYYVLALCLFFDDGYEEVMRKLVDGLRFLGTWRQGWTVPTTGAISQARGRLGEAPLRVLFDRVAVPMAHAGTRGAWFHGWRVMAVDGVVLDLPDTAANVAEFGKKPHKGGQSPFPQVRIMGLGECGTHAIVAAELDSWRVQERGLCERLVAAFEPDMLVLADRGVFSYDLWQRARRSGAQLVWRVRDDVDLPVLGWLPDGSYRSELLPSKVKADLKRGKRSRAPEGSRLPVRVVEYSVTDRGGQPEMIRLVVSIMDREVAPAVELAVLYRQRWEFELTLDEIETHQMPHGRVLRSKSPELVRQEIWALLLTHYAVRALMLEAAEGLGPDDGLDVDGLSFVRSLNAVRRQVTNQAGFSPSPPEERDHRDA</sequence>
<dbReference type="EMBL" id="JACHMO010000001">
    <property type="protein sequence ID" value="MBB5807921.1"/>
    <property type="molecule type" value="Genomic_DNA"/>
</dbReference>
<dbReference type="GO" id="GO:0004803">
    <property type="term" value="F:transposase activity"/>
    <property type="evidence" value="ECO:0007669"/>
    <property type="project" value="InterPro"/>
</dbReference>
<proteinExistence type="predicted"/>
<comment type="caution">
    <text evidence="3">The sequence shown here is derived from an EMBL/GenBank/DDBJ whole genome shotgun (WGS) entry which is preliminary data.</text>
</comment>
<dbReference type="Pfam" id="PF01609">
    <property type="entry name" value="DDE_Tnp_1"/>
    <property type="match status" value="1"/>
</dbReference>
<dbReference type="InterPro" id="IPR024473">
    <property type="entry name" value="Transposases_IS4_N"/>
</dbReference>
<evidence type="ECO:0008006" key="6">
    <source>
        <dbReference type="Google" id="ProtNLM"/>
    </source>
</evidence>
<evidence type="ECO:0000259" key="2">
    <source>
        <dbReference type="Pfam" id="PF13006"/>
    </source>
</evidence>
<dbReference type="Proteomes" id="UP000552097">
    <property type="component" value="Unassembled WGS sequence"/>
</dbReference>
<dbReference type="InterPro" id="IPR047952">
    <property type="entry name" value="Transpos_IS4"/>
</dbReference>
<organism evidence="3 5">
    <name type="scientific">Saccharothrix ecbatanensis</name>
    <dbReference type="NCBI Taxonomy" id="1105145"/>
    <lineage>
        <taxon>Bacteria</taxon>
        <taxon>Bacillati</taxon>
        <taxon>Actinomycetota</taxon>
        <taxon>Actinomycetes</taxon>
        <taxon>Pseudonocardiales</taxon>
        <taxon>Pseudonocardiaceae</taxon>
        <taxon>Saccharothrix</taxon>
    </lineage>
</organism>
<dbReference type="EMBL" id="JACHMO010000001">
    <property type="protein sequence ID" value="MBB5808010.1"/>
    <property type="molecule type" value="Genomic_DNA"/>
</dbReference>